<dbReference type="InterPro" id="IPR045864">
    <property type="entry name" value="aa-tRNA-synth_II/BPL/LPL"/>
</dbReference>
<organism evidence="11 12">
    <name type="scientific">Trichoplax adhaerens</name>
    <name type="common">Trichoplax reptans</name>
    <dbReference type="NCBI Taxonomy" id="10228"/>
    <lineage>
        <taxon>Eukaryota</taxon>
        <taxon>Metazoa</taxon>
        <taxon>Placozoa</taxon>
        <taxon>Uniplacotomia</taxon>
        <taxon>Trichoplacea</taxon>
        <taxon>Trichoplacidae</taxon>
        <taxon>Trichoplax</taxon>
    </lineage>
</organism>
<evidence type="ECO:0000256" key="6">
    <source>
        <dbReference type="ARBA" id="ARBA00023146"/>
    </source>
</evidence>
<dbReference type="InterPro" id="IPR006195">
    <property type="entry name" value="aa-tRNA-synth_II"/>
</dbReference>
<dbReference type="GO" id="GO:0004827">
    <property type="term" value="F:proline-tRNA ligase activity"/>
    <property type="evidence" value="ECO:0000318"/>
    <property type="project" value="GO_Central"/>
</dbReference>
<feature type="non-terminal residue" evidence="11">
    <location>
        <position position="408"/>
    </location>
</feature>
<sequence>MRLSNYLLPTTKDISSEAKLMSHKLMLKSGMIKQSSSGVYSWLPLGLNVLNKLANLIRVELNKINCHEIVLPSLQLLSIWEKSGRAVEDSDMKSQIFHIKDQKQTAYVLPPSGEEAVAELFKSSVHSYKDVSKILYQITWKFRDEIRPRHGVMRAKEFLMKDAYSFDVNKEKALISYEKIFKAYLEVFKKIGLRVIPVLAPTGAMGGNYSHEFHVLSDKNGESTIYYQEELNNYLKDDEFSLKGYEKFYAKEEEKHVVDDCKTLKIIKSKSIEVGHLFYLGTKYSKSLNCTYQDSNGELQFPEMGCYGIGVTRLIAAIIESCHDDKGIIWPDAISPFKLAIINIKAEDSVCREFSDKLYANLSGKYDVLYDDTNKSPGKKFADMDLIGINLEIIIGPKHAANKKVELK</sequence>
<dbReference type="OrthoDB" id="10267474at2759"/>
<dbReference type="KEGG" id="tad:TRIADDRAFT_9363"/>
<dbReference type="eggNOG" id="KOG2324">
    <property type="taxonomic scope" value="Eukaryota"/>
</dbReference>
<dbReference type="Pfam" id="PF00587">
    <property type="entry name" value="tRNA-synt_2b"/>
    <property type="match status" value="1"/>
</dbReference>
<dbReference type="AlphaFoldDB" id="B3SFE8"/>
<dbReference type="InterPro" id="IPR002316">
    <property type="entry name" value="Pro-tRNA-ligase_IIa"/>
</dbReference>
<keyword evidence="4" id="KW-0067">ATP-binding</keyword>
<dbReference type="CDD" id="cd00861">
    <property type="entry name" value="ProRS_anticodon_short"/>
    <property type="match status" value="1"/>
</dbReference>
<name>B3SFE8_TRIAD</name>
<dbReference type="EC" id="6.1.1.15" evidence="1"/>
<gene>
    <name evidence="11" type="ORF">TRIADDRAFT_9363</name>
</gene>
<keyword evidence="5" id="KW-0648">Protein biosynthesis</keyword>
<dbReference type="PRINTS" id="PR01046">
    <property type="entry name" value="TRNASYNTHPRO"/>
</dbReference>
<dbReference type="PROSITE" id="PS50862">
    <property type="entry name" value="AA_TRNA_LIGASE_II"/>
    <property type="match status" value="1"/>
</dbReference>
<feature type="domain" description="Aminoacyl-transfer RNA synthetases class-II family profile" evidence="10">
    <location>
        <begin position="33"/>
        <end position="331"/>
    </location>
</feature>
<evidence type="ECO:0000313" key="11">
    <source>
        <dbReference type="EMBL" id="EDV18547.1"/>
    </source>
</evidence>
<evidence type="ECO:0000313" key="12">
    <source>
        <dbReference type="Proteomes" id="UP000009022"/>
    </source>
</evidence>
<dbReference type="InterPro" id="IPR033730">
    <property type="entry name" value="ProRS_core_prok"/>
</dbReference>
<dbReference type="InterPro" id="IPR036621">
    <property type="entry name" value="Anticodon-bd_dom_sf"/>
</dbReference>
<accession>B3SFE8</accession>
<evidence type="ECO:0000256" key="1">
    <source>
        <dbReference type="ARBA" id="ARBA00012831"/>
    </source>
</evidence>
<dbReference type="PhylomeDB" id="B3SFE8"/>
<dbReference type="FunFam" id="3.40.50.800:FF:000032">
    <property type="entry name" value="Proline--tRNA ligase"/>
    <property type="match status" value="1"/>
</dbReference>
<dbReference type="GO" id="GO:0005739">
    <property type="term" value="C:mitochondrion"/>
    <property type="evidence" value="ECO:0000318"/>
    <property type="project" value="GO_Central"/>
</dbReference>
<evidence type="ECO:0000256" key="4">
    <source>
        <dbReference type="ARBA" id="ARBA00022840"/>
    </source>
</evidence>
<dbReference type="InterPro" id="IPR004154">
    <property type="entry name" value="Anticodon-bd"/>
</dbReference>
<evidence type="ECO:0000256" key="7">
    <source>
        <dbReference type="ARBA" id="ARBA00029731"/>
    </source>
</evidence>
<keyword evidence="2" id="KW-0436">Ligase</keyword>
<dbReference type="InterPro" id="IPR002314">
    <property type="entry name" value="aa-tRNA-synt_IIb"/>
</dbReference>
<protein>
    <recommendedName>
        <fullName evidence="9">Probable proline--tRNA ligase, mitochondrial</fullName>
        <ecNumber evidence="1">6.1.1.15</ecNumber>
    </recommendedName>
    <alternativeName>
        <fullName evidence="7">Prolyl-tRNA synthetase</fullName>
    </alternativeName>
</protein>
<dbReference type="OMA" id="FQMGCYG"/>
<dbReference type="CDD" id="cd00779">
    <property type="entry name" value="ProRS_core_prok"/>
    <property type="match status" value="1"/>
</dbReference>
<keyword evidence="6" id="KW-0030">Aminoacyl-tRNA synthetase</keyword>
<dbReference type="InParanoid" id="B3SFE8"/>
<evidence type="ECO:0000256" key="8">
    <source>
        <dbReference type="ARBA" id="ARBA00047671"/>
    </source>
</evidence>
<dbReference type="Gene3D" id="3.40.50.800">
    <property type="entry name" value="Anticodon-binding domain"/>
    <property type="match status" value="1"/>
</dbReference>
<dbReference type="FunFam" id="3.30.930.10:FF:000042">
    <property type="entry name" value="probable proline--tRNA ligase, mitochondrial"/>
    <property type="match status" value="1"/>
</dbReference>
<evidence type="ECO:0000256" key="5">
    <source>
        <dbReference type="ARBA" id="ARBA00022917"/>
    </source>
</evidence>
<dbReference type="InterPro" id="IPR050062">
    <property type="entry name" value="Pro-tRNA_synthetase"/>
</dbReference>
<dbReference type="InterPro" id="IPR044140">
    <property type="entry name" value="ProRS_anticodon_short"/>
</dbReference>
<evidence type="ECO:0000256" key="3">
    <source>
        <dbReference type="ARBA" id="ARBA00022741"/>
    </source>
</evidence>
<dbReference type="SUPFAM" id="SSF52954">
    <property type="entry name" value="Class II aaRS ABD-related"/>
    <property type="match status" value="1"/>
</dbReference>
<comment type="catalytic activity">
    <reaction evidence="8">
        <text>tRNA(Pro) + L-proline + ATP = L-prolyl-tRNA(Pro) + AMP + diphosphate</text>
        <dbReference type="Rhea" id="RHEA:14305"/>
        <dbReference type="Rhea" id="RHEA-COMP:9700"/>
        <dbReference type="Rhea" id="RHEA-COMP:9702"/>
        <dbReference type="ChEBI" id="CHEBI:30616"/>
        <dbReference type="ChEBI" id="CHEBI:33019"/>
        <dbReference type="ChEBI" id="CHEBI:60039"/>
        <dbReference type="ChEBI" id="CHEBI:78442"/>
        <dbReference type="ChEBI" id="CHEBI:78532"/>
        <dbReference type="ChEBI" id="CHEBI:456215"/>
        <dbReference type="EC" id="6.1.1.15"/>
    </reaction>
</comment>
<proteinExistence type="predicted"/>
<evidence type="ECO:0000256" key="9">
    <source>
        <dbReference type="ARBA" id="ARBA00071545"/>
    </source>
</evidence>
<dbReference type="SUPFAM" id="SSF55681">
    <property type="entry name" value="Class II aaRS and biotin synthetases"/>
    <property type="match status" value="1"/>
</dbReference>
<dbReference type="GO" id="GO:0006433">
    <property type="term" value="P:prolyl-tRNA aminoacylation"/>
    <property type="evidence" value="ECO:0000318"/>
    <property type="project" value="GO_Central"/>
</dbReference>
<dbReference type="PANTHER" id="PTHR42753">
    <property type="entry name" value="MITOCHONDRIAL RIBOSOME PROTEIN L39/PROLYL-TRNA LIGASE FAMILY MEMBER"/>
    <property type="match status" value="1"/>
</dbReference>
<dbReference type="HOGENOM" id="CLU_016739_4_2_1"/>
<keyword evidence="3" id="KW-0547">Nucleotide-binding</keyword>
<evidence type="ECO:0000256" key="2">
    <source>
        <dbReference type="ARBA" id="ARBA00022598"/>
    </source>
</evidence>
<dbReference type="Gene3D" id="3.30.930.10">
    <property type="entry name" value="Bira Bifunctional Protein, Domain 2"/>
    <property type="match status" value="1"/>
</dbReference>
<dbReference type="STRING" id="10228.B3SFE8"/>
<dbReference type="PANTHER" id="PTHR42753:SF2">
    <property type="entry name" value="PROLINE--TRNA LIGASE"/>
    <property type="match status" value="1"/>
</dbReference>
<reference evidence="11 12" key="1">
    <citation type="journal article" date="2008" name="Nature">
        <title>The Trichoplax genome and the nature of placozoans.</title>
        <authorList>
            <person name="Srivastava M."/>
            <person name="Begovic E."/>
            <person name="Chapman J."/>
            <person name="Putnam N.H."/>
            <person name="Hellsten U."/>
            <person name="Kawashima T."/>
            <person name="Kuo A."/>
            <person name="Mitros T."/>
            <person name="Salamov A."/>
            <person name="Carpenter M.L."/>
            <person name="Signorovitch A.Y."/>
            <person name="Moreno M.A."/>
            <person name="Kamm K."/>
            <person name="Grimwood J."/>
            <person name="Schmutz J."/>
            <person name="Shapiro H."/>
            <person name="Grigoriev I.V."/>
            <person name="Buss L.W."/>
            <person name="Schierwater B."/>
            <person name="Dellaporta S.L."/>
            <person name="Rokhsar D.S."/>
        </authorList>
    </citation>
    <scope>NUCLEOTIDE SEQUENCE [LARGE SCALE GENOMIC DNA]</scope>
    <source>
        <strain evidence="11 12">Grell-BS-1999</strain>
    </source>
</reference>
<dbReference type="Proteomes" id="UP000009022">
    <property type="component" value="Unassembled WGS sequence"/>
</dbReference>
<dbReference type="EMBL" id="DS986222">
    <property type="protein sequence ID" value="EDV18547.1"/>
    <property type="molecule type" value="Genomic_DNA"/>
</dbReference>
<dbReference type="Pfam" id="PF03129">
    <property type="entry name" value="HGTP_anticodon"/>
    <property type="match status" value="1"/>
</dbReference>
<dbReference type="GO" id="GO:0005524">
    <property type="term" value="F:ATP binding"/>
    <property type="evidence" value="ECO:0007669"/>
    <property type="project" value="UniProtKB-KW"/>
</dbReference>
<keyword evidence="12" id="KW-1185">Reference proteome</keyword>
<evidence type="ECO:0000259" key="10">
    <source>
        <dbReference type="PROSITE" id="PS50862"/>
    </source>
</evidence>